<organism evidence="1 2">
    <name type="scientific">Aphis craccivora</name>
    <name type="common">Cowpea aphid</name>
    <dbReference type="NCBI Taxonomy" id="307492"/>
    <lineage>
        <taxon>Eukaryota</taxon>
        <taxon>Metazoa</taxon>
        <taxon>Ecdysozoa</taxon>
        <taxon>Arthropoda</taxon>
        <taxon>Hexapoda</taxon>
        <taxon>Insecta</taxon>
        <taxon>Pterygota</taxon>
        <taxon>Neoptera</taxon>
        <taxon>Paraneoptera</taxon>
        <taxon>Hemiptera</taxon>
        <taxon>Sternorrhyncha</taxon>
        <taxon>Aphidomorpha</taxon>
        <taxon>Aphidoidea</taxon>
        <taxon>Aphididae</taxon>
        <taxon>Aphidini</taxon>
        <taxon>Aphis</taxon>
        <taxon>Aphis</taxon>
    </lineage>
</organism>
<dbReference type="PANTHER" id="PTHR37162:SF1">
    <property type="entry name" value="BED-TYPE DOMAIN-CONTAINING PROTEIN"/>
    <property type="match status" value="1"/>
</dbReference>
<keyword evidence="1" id="KW-0436">Ligase</keyword>
<comment type="caution">
    <text evidence="1">The sequence shown here is derived from an EMBL/GenBank/DDBJ whole genome shotgun (WGS) entry which is preliminary data.</text>
</comment>
<dbReference type="Proteomes" id="UP000478052">
    <property type="component" value="Unassembled WGS sequence"/>
</dbReference>
<evidence type="ECO:0000313" key="2">
    <source>
        <dbReference type="Proteomes" id="UP000478052"/>
    </source>
</evidence>
<proteinExistence type="predicted"/>
<keyword evidence="2" id="KW-1185">Reference proteome</keyword>
<gene>
    <name evidence="1" type="ORF">FWK35_00014667</name>
</gene>
<accession>A0A6G0YDC3</accession>
<evidence type="ECO:0000313" key="1">
    <source>
        <dbReference type="EMBL" id="KAF0753793.1"/>
    </source>
</evidence>
<dbReference type="GO" id="GO:0016874">
    <property type="term" value="F:ligase activity"/>
    <property type="evidence" value="ECO:0007669"/>
    <property type="project" value="UniProtKB-KW"/>
</dbReference>
<dbReference type="OrthoDB" id="6614163at2759"/>
<dbReference type="SUPFAM" id="SSF53098">
    <property type="entry name" value="Ribonuclease H-like"/>
    <property type="match status" value="1"/>
</dbReference>
<name>A0A6G0YDC3_APHCR</name>
<dbReference type="PANTHER" id="PTHR37162">
    <property type="entry name" value="HAT FAMILY DIMERISATION DOMAINCONTAINING PROTEIN-RELATED"/>
    <property type="match status" value="1"/>
</dbReference>
<sequence>MCPESNVLKDISCNRTKTMSIINNVIGQYEFEYLLKIMKIQKFSILIDESTDHSAIKHLAIIVRIMDYSNFKIRDDFLCLLQIASATAVNIFEKIKKIYIEHNIPYRDNLVGFASDGANTMFGSKHSVKTLLEEDVPGIFVMKCICHSLALCASYACEKLQNSIEELVRNVYNYMKQSFKRLSEFNEFQVFINSKPHKLLQPSQTRWLSLNSCVKRVLEQYDALKLYFLGEKLIDNKASDIFNTLNDPLTKLYLNFLEFALPILVDLNVIF</sequence>
<dbReference type="EMBL" id="VUJU01004616">
    <property type="protein sequence ID" value="KAF0753793.1"/>
    <property type="molecule type" value="Genomic_DNA"/>
</dbReference>
<reference evidence="1 2" key="1">
    <citation type="submission" date="2019-08" db="EMBL/GenBank/DDBJ databases">
        <title>Whole genome of Aphis craccivora.</title>
        <authorList>
            <person name="Voronova N.V."/>
            <person name="Shulinski R.S."/>
            <person name="Bandarenka Y.V."/>
            <person name="Zhorov D.G."/>
            <person name="Warner D."/>
        </authorList>
    </citation>
    <scope>NUCLEOTIDE SEQUENCE [LARGE SCALE GENOMIC DNA]</scope>
    <source>
        <strain evidence="1">180601</strain>
        <tissue evidence="1">Whole Body</tissue>
    </source>
</reference>
<dbReference type="AlphaFoldDB" id="A0A6G0YDC3"/>
<dbReference type="InterPro" id="IPR012337">
    <property type="entry name" value="RNaseH-like_sf"/>
</dbReference>
<protein>
    <submittedName>
        <fullName evidence="1">E3 SUMO-protein ligase KIAA1586-like</fullName>
    </submittedName>
</protein>